<evidence type="ECO:0000313" key="10">
    <source>
        <dbReference type="Proteomes" id="UP000199513"/>
    </source>
</evidence>
<evidence type="ECO:0000256" key="8">
    <source>
        <dbReference type="SAM" id="Phobius"/>
    </source>
</evidence>
<accession>A0A1I2G1L8</accession>
<keyword evidence="5 8" id="KW-1133">Transmembrane helix</keyword>
<feature type="binding site" evidence="7">
    <location>
        <position position="187"/>
    </location>
    <ligand>
        <name>Zn(2+)</name>
        <dbReference type="ChEBI" id="CHEBI:29105"/>
    </ligand>
</feature>
<feature type="transmembrane region" description="Helical" evidence="8">
    <location>
        <begin position="106"/>
        <end position="125"/>
    </location>
</feature>
<dbReference type="InterPro" id="IPR005744">
    <property type="entry name" value="Hy-lIII"/>
</dbReference>
<evidence type="ECO:0000256" key="5">
    <source>
        <dbReference type="ARBA" id="ARBA00022989"/>
    </source>
</evidence>
<evidence type="ECO:0000256" key="7">
    <source>
        <dbReference type="PIRSR" id="PIRSR604254-1"/>
    </source>
</evidence>
<sequence>MEKIVKKQELANALTHGLGAVLSIVGLIVLLIDAISKHDNKLFVSFLIYGVGISFLFTASTLYHSLHRPKIKKIMQILDHVGIYLMIAGTYTPFAMVSLQKSWGDLLLILIWAMAGAGIIFKLFFTGRFKKLSTFIYLAMGWLAIFALKPMLQYIHFNGMILILAGGLCFSIGVFFYLRDTKYIYNHAIWHLFVLAGGACHYFAVLFYTQPATTMVLVP</sequence>
<evidence type="ECO:0000313" key="9">
    <source>
        <dbReference type="EMBL" id="SFF11584.1"/>
    </source>
</evidence>
<dbReference type="RefSeq" id="WP_091544862.1">
    <property type="nucleotide sequence ID" value="NZ_FONY01000016.1"/>
</dbReference>
<reference evidence="9 10" key="1">
    <citation type="submission" date="2016-10" db="EMBL/GenBank/DDBJ databases">
        <authorList>
            <person name="de Groot N.N."/>
        </authorList>
    </citation>
    <scope>NUCLEOTIDE SEQUENCE [LARGE SCALE GENOMIC DNA]</scope>
    <source>
        <strain>GEY</strain>
        <strain evidence="10">DSM 9560</strain>
    </source>
</reference>
<feature type="transmembrane region" description="Helical" evidence="8">
    <location>
        <begin position="132"/>
        <end position="148"/>
    </location>
</feature>
<dbReference type="OrthoDB" id="9813689at2"/>
<dbReference type="EMBL" id="FONY01000016">
    <property type="protein sequence ID" value="SFF11584.1"/>
    <property type="molecule type" value="Genomic_DNA"/>
</dbReference>
<proteinExistence type="inferred from homology"/>
<evidence type="ECO:0000256" key="1">
    <source>
        <dbReference type="ARBA" id="ARBA00004651"/>
    </source>
</evidence>
<dbReference type="STRING" id="1003.SAMN04488541_101655"/>
<feature type="binding site" evidence="7">
    <location>
        <position position="191"/>
    </location>
    <ligand>
        <name>Zn(2+)</name>
        <dbReference type="ChEBI" id="CHEBI:29105"/>
    </ligand>
</feature>
<gene>
    <name evidence="9" type="ORF">SAMN04488541_101655</name>
</gene>
<dbReference type="GO" id="GO:0140911">
    <property type="term" value="F:pore-forming activity"/>
    <property type="evidence" value="ECO:0007669"/>
    <property type="project" value="InterPro"/>
</dbReference>
<dbReference type="InterPro" id="IPR004254">
    <property type="entry name" value="AdipoR/HlyIII-related"/>
</dbReference>
<feature type="binding site" evidence="7">
    <location>
        <position position="64"/>
    </location>
    <ligand>
        <name>Zn(2+)</name>
        <dbReference type="ChEBI" id="CHEBI:29105"/>
    </ligand>
</feature>
<feature type="transmembrane region" description="Helical" evidence="8">
    <location>
        <begin position="154"/>
        <end position="178"/>
    </location>
</feature>
<dbReference type="AlphaFoldDB" id="A0A1I2G1L8"/>
<comment type="subcellular location">
    <subcellularLocation>
        <location evidence="1">Cell membrane</location>
        <topology evidence="1">Multi-pass membrane protein</topology>
    </subcellularLocation>
</comment>
<keyword evidence="7" id="KW-0862">Zinc</keyword>
<feature type="transmembrane region" description="Helical" evidence="8">
    <location>
        <begin position="190"/>
        <end position="209"/>
    </location>
</feature>
<feature type="transmembrane region" description="Helical" evidence="8">
    <location>
        <begin position="77"/>
        <end position="94"/>
    </location>
</feature>
<dbReference type="PANTHER" id="PTHR20855">
    <property type="entry name" value="ADIPOR/PROGESTIN RECEPTOR-RELATED"/>
    <property type="match status" value="1"/>
</dbReference>
<evidence type="ECO:0000256" key="2">
    <source>
        <dbReference type="ARBA" id="ARBA00008488"/>
    </source>
</evidence>
<keyword evidence="6 8" id="KW-0472">Membrane</keyword>
<dbReference type="NCBIfam" id="TIGR01065">
    <property type="entry name" value="hlyIII"/>
    <property type="match status" value="1"/>
</dbReference>
<comment type="similarity">
    <text evidence="2">Belongs to the UPF0073 (Hly-III) family.</text>
</comment>
<evidence type="ECO:0000256" key="4">
    <source>
        <dbReference type="ARBA" id="ARBA00022692"/>
    </source>
</evidence>
<dbReference type="Pfam" id="PF03006">
    <property type="entry name" value="HlyIII"/>
    <property type="match status" value="1"/>
</dbReference>
<dbReference type="Proteomes" id="UP000199513">
    <property type="component" value="Unassembled WGS sequence"/>
</dbReference>
<keyword evidence="4 8" id="KW-0812">Transmembrane</keyword>
<keyword evidence="7" id="KW-0479">Metal-binding</keyword>
<keyword evidence="10" id="KW-1185">Reference proteome</keyword>
<organism evidence="9 10">
    <name type="scientific">Thermoflexibacter ruber</name>
    <dbReference type="NCBI Taxonomy" id="1003"/>
    <lineage>
        <taxon>Bacteria</taxon>
        <taxon>Pseudomonadati</taxon>
        <taxon>Bacteroidota</taxon>
        <taxon>Cytophagia</taxon>
        <taxon>Cytophagales</taxon>
        <taxon>Thermoflexibacteraceae</taxon>
        <taxon>Thermoflexibacter</taxon>
    </lineage>
</organism>
<keyword evidence="3" id="KW-1003">Cell membrane</keyword>
<feature type="transmembrane region" description="Helical" evidence="8">
    <location>
        <begin position="12"/>
        <end position="36"/>
    </location>
</feature>
<evidence type="ECO:0000256" key="3">
    <source>
        <dbReference type="ARBA" id="ARBA00022475"/>
    </source>
</evidence>
<dbReference type="PANTHER" id="PTHR20855:SF3">
    <property type="entry name" value="LD03007P"/>
    <property type="match status" value="1"/>
</dbReference>
<evidence type="ECO:0000256" key="6">
    <source>
        <dbReference type="ARBA" id="ARBA00023136"/>
    </source>
</evidence>
<feature type="transmembrane region" description="Helical" evidence="8">
    <location>
        <begin position="42"/>
        <end position="65"/>
    </location>
</feature>
<dbReference type="GO" id="GO:0005886">
    <property type="term" value="C:plasma membrane"/>
    <property type="evidence" value="ECO:0007669"/>
    <property type="project" value="UniProtKB-SubCell"/>
</dbReference>
<protein>
    <submittedName>
        <fullName evidence="9">Hemolysin III</fullName>
    </submittedName>
</protein>
<dbReference type="GO" id="GO:0046872">
    <property type="term" value="F:metal ion binding"/>
    <property type="evidence" value="ECO:0007669"/>
    <property type="project" value="UniProtKB-KW"/>
</dbReference>
<name>A0A1I2G1L8_9BACT</name>